<dbReference type="Proteomes" id="UP000254834">
    <property type="component" value="Chromosome"/>
</dbReference>
<dbReference type="RefSeq" id="WP_115585276.1">
    <property type="nucleotide sequence ID" value="NZ_CP025544.1"/>
</dbReference>
<dbReference type="InterPro" id="IPR036249">
    <property type="entry name" value="Thioredoxin-like_sf"/>
</dbReference>
<dbReference type="KEGG" id="cdes:C0J27_00650"/>
<dbReference type="Gene3D" id="3.40.30.10">
    <property type="entry name" value="Glutaredoxin"/>
    <property type="match status" value="1"/>
</dbReference>
<accession>A0A345ZAE4</accession>
<sequence length="215" mass="24925">MKTRVWFLMCVLIASVVDARYIPIKHERDFSEEINRFEFAVVCFLDASSLGKKDQMKELKKMVAATSDTQPYDKLLKHEVGFLVVDAAKDSVRPLLKKYGVAWNSMPQFLLFHNGKAVSNISEQIVRLIGFVCKADLLDFIDDYFGKAFDDILSVKAEQKQDEKEMQIARYQAYAASRYPYGMYAPYNAYGQYSWYGYRAFYENGGYWGNTFYIP</sequence>
<organism evidence="1 2">
    <name type="scientific">Candidatus Chromulinivorax destructor</name>
    <dbReference type="NCBI Taxonomy" id="2066483"/>
    <lineage>
        <taxon>Bacteria</taxon>
        <taxon>Candidatus Babelota</taxon>
        <taxon>Candidatus Babeliae</taxon>
        <taxon>Candidatus Babeliales</taxon>
        <taxon>Candidatus Chromulinivoraceae</taxon>
        <taxon>Candidatus Chromulinivorax</taxon>
    </lineage>
</organism>
<name>A0A345ZAE4_9BACT</name>
<dbReference type="AlphaFoldDB" id="A0A345ZAE4"/>
<protein>
    <submittedName>
        <fullName evidence="1">Uncharacterized protein</fullName>
    </submittedName>
</protein>
<gene>
    <name evidence="1" type="ORF">C0J27_00650</name>
</gene>
<keyword evidence="2" id="KW-1185">Reference proteome</keyword>
<dbReference type="CDD" id="cd02947">
    <property type="entry name" value="TRX_family"/>
    <property type="match status" value="1"/>
</dbReference>
<dbReference type="EMBL" id="CP025544">
    <property type="protein sequence ID" value="AXK60261.1"/>
    <property type="molecule type" value="Genomic_DNA"/>
</dbReference>
<proteinExistence type="predicted"/>
<dbReference type="SUPFAM" id="SSF52833">
    <property type="entry name" value="Thioredoxin-like"/>
    <property type="match status" value="1"/>
</dbReference>
<reference evidence="1 2" key="1">
    <citation type="submission" date="2017-12" db="EMBL/GenBank/DDBJ databases">
        <title>Chromulinavorax destructans is a abundant pathogen of dominant heterotrophic picoflagllates.</title>
        <authorList>
            <person name="Deeg C.M."/>
            <person name="Zimmer M."/>
            <person name="Suttle C.A."/>
        </authorList>
    </citation>
    <scope>NUCLEOTIDE SEQUENCE [LARGE SCALE GENOMIC DNA]</scope>
    <source>
        <strain evidence="1 2">SeV1</strain>
    </source>
</reference>
<evidence type="ECO:0000313" key="2">
    <source>
        <dbReference type="Proteomes" id="UP000254834"/>
    </source>
</evidence>
<evidence type="ECO:0000313" key="1">
    <source>
        <dbReference type="EMBL" id="AXK60261.1"/>
    </source>
</evidence>